<dbReference type="OrthoDB" id="3177103at2"/>
<feature type="region of interest" description="Disordered" evidence="1">
    <location>
        <begin position="216"/>
        <end position="235"/>
    </location>
</feature>
<reference evidence="3 4" key="1">
    <citation type="submission" date="2019-02" db="EMBL/GenBank/DDBJ databases">
        <title>Kribbella capetownensis sp. nov. and Kribbella speibonae sp. nov., isolated from soil.</title>
        <authorList>
            <person name="Curtis S.M."/>
            <person name="Norton I."/>
            <person name="Everest G.J."/>
            <person name="Meyers P.R."/>
        </authorList>
    </citation>
    <scope>NUCLEOTIDE SEQUENCE [LARGE SCALE GENOMIC DNA]</scope>
    <source>
        <strain evidence="3 4">DSM 27082</strain>
    </source>
</reference>
<protein>
    <submittedName>
        <fullName evidence="3">Glycosyltransferase</fullName>
    </submittedName>
</protein>
<evidence type="ECO:0000256" key="1">
    <source>
        <dbReference type="SAM" id="MobiDB-lite"/>
    </source>
</evidence>
<feature type="region of interest" description="Disordered" evidence="1">
    <location>
        <begin position="284"/>
        <end position="316"/>
    </location>
</feature>
<dbReference type="PANTHER" id="PTHR43685:SF2">
    <property type="entry name" value="GLYCOSYLTRANSFERASE 2-LIKE DOMAIN-CONTAINING PROTEIN"/>
    <property type="match status" value="1"/>
</dbReference>
<sequence>MNAVPRLTVGLPVYNGEKYLAESLNALLGQSYGDYRLIISDNASTDSTEEICREYAAGDPRISYHRQPVNIGATPNHNWCFEQSGTELFKWASYDDLYGKDLLGRCIEALDDDPHLVLAHAYQAIIDGNGDIVLEVDYPLDTANPHAPDRFRSLLFDVGGDDFYGVMRSDILRRTPLNGSYHHSDRTIMAELALYGRFHQVPELLFFRRDHPDRAERAKPTIRSRSANMEPRRSSRLRHPTVRLVGEYVNGFVGGIRRAPLSSADRRECYGHLARWMASRAVRRSTGRIEDSKPATAPTRIPESSGVVGHGEVSQT</sequence>
<keyword evidence="3" id="KW-0808">Transferase</keyword>
<dbReference type="Gene3D" id="3.90.550.10">
    <property type="entry name" value="Spore Coat Polysaccharide Biosynthesis Protein SpsA, Chain A"/>
    <property type="match status" value="1"/>
</dbReference>
<proteinExistence type="predicted"/>
<evidence type="ECO:0000259" key="2">
    <source>
        <dbReference type="Pfam" id="PF00535"/>
    </source>
</evidence>
<comment type="caution">
    <text evidence="3">The sequence shown here is derived from an EMBL/GenBank/DDBJ whole genome shotgun (WGS) entry which is preliminary data.</text>
</comment>
<dbReference type="SUPFAM" id="SSF53448">
    <property type="entry name" value="Nucleotide-diphospho-sugar transferases"/>
    <property type="match status" value="1"/>
</dbReference>
<feature type="domain" description="Glycosyltransferase 2-like" evidence="2">
    <location>
        <begin position="9"/>
        <end position="134"/>
    </location>
</feature>
<dbReference type="PANTHER" id="PTHR43685">
    <property type="entry name" value="GLYCOSYLTRANSFERASE"/>
    <property type="match status" value="1"/>
</dbReference>
<organism evidence="3 4">
    <name type="scientific">Kribbella sindirgiensis</name>
    <dbReference type="NCBI Taxonomy" id="1124744"/>
    <lineage>
        <taxon>Bacteria</taxon>
        <taxon>Bacillati</taxon>
        <taxon>Actinomycetota</taxon>
        <taxon>Actinomycetes</taxon>
        <taxon>Propionibacteriales</taxon>
        <taxon>Kribbellaceae</taxon>
        <taxon>Kribbella</taxon>
    </lineage>
</organism>
<dbReference type="EMBL" id="SJKA01000005">
    <property type="protein sequence ID" value="TCC33531.1"/>
    <property type="molecule type" value="Genomic_DNA"/>
</dbReference>
<accession>A0A4R0IJ96</accession>
<dbReference type="InterPro" id="IPR050834">
    <property type="entry name" value="Glycosyltransf_2"/>
</dbReference>
<dbReference type="GO" id="GO:0016740">
    <property type="term" value="F:transferase activity"/>
    <property type="evidence" value="ECO:0007669"/>
    <property type="project" value="UniProtKB-KW"/>
</dbReference>
<dbReference type="RefSeq" id="WP_131289057.1">
    <property type="nucleotide sequence ID" value="NZ_SJKA01000005.1"/>
</dbReference>
<dbReference type="AlphaFoldDB" id="A0A4R0IJ96"/>
<keyword evidence="4" id="KW-1185">Reference proteome</keyword>
<dbReference type="InterPro" id="IPR001173">
    <property type="entry name" value="Glyco_trans_2-like"/>
</dbReference>
<evidence type="ECO:0000313" key="3">
    <source>
        <dbReference type="EMBL" id="TCC33531.1"/>
    </source>
</evidence>
<dbReference type="InterPro" id="IPR029044">
    <property type="entry name" value="Nucleotide-diphossugar_trans"/>
</dbReference>
<gene>
    <name evidence="3" type="ORF">E0H50_16305</name>
</gene>
<name>A0A4R0IJ96_9ACTN</name>
<dbReference type="Pfam" id="PF00535">
    <property type="entry name" value="Glycos_transf_2"/>
    <property type="match status" value="1"/>
</dbReference>
<evidence type="ECO:0000313" key="4">
    <source>
        <dbReference type="Proteomes" id="UP000292695"/>
    </source>
</evidence>
<dbReference type="Proteomes" id="UP000292695">
    <property type="component" value="Unassembled WGS sequence"/>
</dbReference>